<evidence type="ECO:0000256" key="2">
    <source>
        <dbReference type="ARBA" id="ARBA00022801"/>
    </source>
</evidence>
<sequence length="165" mass="19511">MVLGLWVKLRRRGSKPCPFCNVTDGPNFKVVTEDEKYTMFVDRTPAASEHYLVIPKAHLESIRDLRKNDVHIVKDLWEMGERYFDTKNVPKEQRRFGFHIPPFTSVDHLHLHCFVLPFKDMIREHKYRATRRNNSVYVKGWGWFIEVEQTIHVLERGGRVGFAPC</sequence>
<dbReference type="AlphaFoldDB" id="G4THJ3"/>
<reference evidence="5 6" key="1">
    <citation type="journal article" date="2011" name="PLoS Pathog.">
        <title>Endophytic Life Strategies Decoded by Genome and Transcriptome Analyses of the Mutualistic Root Symbiont Piriformospora indica.</title>
        <authorList>
            <person name="Zuccaro A."/>
            <person name="Lahrmann U."/>
            <person name="Guldener U."/>
            <person name="Langen G."/>
            <person name="Pfiffi S."/>
            <person name="Biedenkopf D."/>
            <person name="Wong P."/>
            <person name="Samans B."/>
            <person name="Grimm C."/>
            <person name="Basiewicz M."/>
            <person name="Murat C."/>
            <person name="Martin F."/>
            <person name="Kogel K.H."/>
        </authorList>
    </citation>
    <scope>NUCLEOTIDE SEQUENCE [LARGE SCALE GENOMIC DNA]</scope>
    <source>
        <strain evidence="5 6">DSM 11827</strain>
    </source>
</reference>
<evidence type="ECO:0000313" key="6">
    <source>
        <dbReference type="Proteomes" id="UP000007148"/>
    </source>
</evidence>
<feature type="short sequence motif" description="Histidine triad motif" evidence="3">
    <location>
        <begin position="108"/>
        <end position="112"/>
    </location>
</feature>
<comment type="caution">
    <text evidence="5">The sequence shown here is derived from an EMBL/GenBank/DDBJ whole genome shotgun (WGS) entry which is preliminary data.</text>
</comment>
<dbReference type="GO" id="GO:0000166">
    <property type="term" value="F:nucleotide binding"/>
    <property type="evidence" value="ECO:0007669"/>
    <property type="project" value="UniProtKB-KW"/>
</dbReference>
<dbReference type="EMBL" id="CAFZ01000094">
    <property type="protein sequence ID" value="CCA70781.1"/>
    <property type="molecule type" value="Genomic_DNA"/>
</dbReference>
<dbReference type="Pfam" id="PF11969">
    <property type="entry name" value="DcpS_C"/>
    <property type="match status" value="1"/>
</dbReference>
<evidence type="ECO:0000256" key="3">
    <source>
        <dbReference type="PROSITE-ProRule" id="PRU00464"/>
    </source>
</evidence>
<evidence type="ECO:0000313" key="5">
    <source>
        <dbReference type="EMBL" id="CCA70781.1"/>
    </source>
</evidence>
<feature type="domain" description="HIT" evidence="4">
    <location>
        <begin position="18"/>
        <end position="123"/>
    </location>
</feature>
<dbReference type="InParanoid" id="G4THJ3"/>
<dbReference type="Proteomes" id="UP000007148">
    <property type="component" value="Unassembled WGS sequence"/>
</dbReference>
<evidence type="ECO:0000256" key="1">
    <source>
        <dbReference type="ARBA" id="ARBA00022741"/>
    </source>
</evidence>
<dbReference type="PROSITE" id="PS51084">
    <property type="entry name" value="HIT_2"/>
    <property type="match status" value="1"/>
</dbReference>
<dbReference type="Gene3D" id="3.30.428.10">
    <property type="entry name" value="HIT-like"/>
    <property type="match status" value="1"/>
</dbReference>
<name>G4THJ3_SERID</name>
<dbReference type="GO" id="GO:0016787">
    <property type="term" value="F:hydrolase activity"/>
    <property type="evidence" value="ECO:0007669"/>
    <property type="project" value="UniProtKB-KW"/>
</dbReference>
<dbReference type="PANTHER" id="PTHR12486">
    <property type="entry name" value="APRATAXIN-RELATED"/>
    <property type="match status" value="1"/>
</dbReference>
<dbReference type="InterPro" id="IPR011146">
    <property type="entry name" value="HIT-like"/>
</dbReference>
<evidence type="ECO:0000259" key="4">
    <source>
        <dbReference type="PROSITE" id="PS51084"/>
    </source>
</evidence>
<dbReference type="OrthoDB" id="1915375at2759"/>
<dbReference type="eggNOG" id="KOG4359">
    <property type="taxonomic scope" value="Eukaryota"/>
</dbReference>
<accession>G4THJ3</accession>
<protein>
    <recommendedName>
        <fullName evidence="4">HIT domain-containing protein</fullName>
    </recommendedName>
</protein>
<dbReference type="HOGENOM" id="CLU_056776_4_1_1"/>
<dbReference type="OMA" id="SINFLPC"/>
<gene>
    <name evidence="5" type="ORF">PIIN_04716</name>
</gene>
<dbReference type="InterPro" id="IPR036265">
    <property type="entry name" value="HIT-like_sf"/>
</dbReference>
<dbReference type="SUPFAM" id="SSF54197">
    <property type="entry name" value="HIT-like"/>
    <property type="match status" value="1"/>
</dbReference>
<proteinExistence type="predicted"/>
<keyword evidence="1" id="KW-0547">Nucleotide-binding</keyword>
<dbReference type="PANTHER" id="PTHR12486:SF5">
    <property type="entry name" value="ADENOSINE 5'-MONOPHOSPHORAMIDASE HINT3"/>
    <property type="match status" value="1"/>
</dbReference>
<keyword evidence="6" id="KW-1185">Reference proteome</keyword>
<keyword evidence="2" id="KW-0378">Hydrolase</keyword>
<organism evidence="5 6">
    <name type="scientific">Serendipita indica (strain DSM 11827)</name>
    <name type="common">Root endophyte fungus</name>
    <name type="synonym">Piriformospora indica</name>
    <dbReference type="NCBI Taxonomy" id="1109443"/>
    <lineage>
        <taxon>Eukaryota</taxon>
        <taxon>Fungi</taxon>
        <taxon>Dikarya</taxon>
        <taxon>Basidiomycota</taxon>
        <taxon>Agaricomycotina</taxon>
        <taxon>Agaricomycetes</taxon>
        <taxon>Sebacinales</taxon>
        <taxon>Serendipitaceae</taxon>
        <taxon>Serendipita</taxon>
    </lineage>
</organism>